<gene>
    <name evidence="4" type="primary">msrA</name>
    <name evidence="6" type="ORF">SAMN05192560_1945</name>
</gene>
<evidence type="ECO:0000259" key="5">
    <source>
        <dbReference type="Pfam" id="PF01625"/>
    </source>
</evidence>
<dbReference type="GO" id="GO:0033744">
    <property type="term" value="F:L-methionine:thioredoxin-disulfide S-oxidoreductase activity"/>
    <property type="evidence" value="ECO:0007669"/>
    <property type="project" value="RHEA"/>
</dbReference>
<organism evidence="6 7">
    <name type="scientific">Methylobacillus rhizosphaerae</name>
    <dbReference type="NCBI Taxonomy" id="551994"/>
    <lineage>
        <taxon>Bacteria</taxon>
        <taxon>Pseudomonadati</taxon>
        <taxon>Pseudomonadota</taxon>
        <taxon>Betaproteobacteria</taxon>
        <taxon>Nitrosomonadales</taxon>
        <taxon>Methylophilaceae</taxon>
        <taxon>Methylobacillus</taxon>
    </lineage>
</organism>
<dbReference type="Pfam" id="PF01625">
    <property type="entry name" value="PMSR"/>
    <property type="match status" value="1"/>
</dbReference>
<feature type="active site" evidence="4">
    <location>
        <position position="11"/>
    </location>
</feature>
<evidence type="ECO:0000256" key="2">
    <source>
        <dbReference type="ARBA" id="ARBA00047806"/>
    </source>
</evidence>
<dbReference type="AlphaFoldDB" id="A0A239AJC9"/>
<comment type="function">
    <text evidence="4">Has an important function as a repair enzyme for proteins that have been inactivated by oxidation. Catalyzes the reversible oxidation-reduction of methionine sulfoxide in proteins to methionine.</text>
</comment>
<dbReference type="InterPro" id="IPR002569">
    <property type="entry name" value="Met_Sox_Rdtase_MsrA_dom"/>
</dbReference>
<feature type="domain" description="Peptide methionine sulphoxide reductase MsrA" evidence="5">
    <location>
        <begin position="5"/>
        <end position="156"/>
    </location>
</feature>
<keyword evidence="1 4" id="KW-0560">Oxidoreductase</keyword>
<comment type="catalytic activity">
    <reaction evidence="3 4">
        <text>[thioredoxin]-disulfide + L-methionine + H2O = L-methionine (S)-S-oxide + [thioredoxin]-dithiol</text>
        <dbReference type="Rhea" id="RHEA:19993"/>
        <dbReference type="Rhea" id="RHEA-COMP:10698"/>
        <dbReference type="Rhea" id="RHEA-COMP:10700"/>
        <dbReference type="ChEBI" id="CHEBI:15377"/>
        <dbReference type="ChEBI" id="CHEBI:29950"/>
        <dbReference type="ChEBI" id="CHEBI:50058"/>
        <dbReference type="ChEBI" id="CHEBI:57844"/>
        <dbReference type="ChEBI" id="CHEBI:58772"/>
        <dbReference type="EC" id="1.8.4.11"/>
    </reaction>
</comment>
<protein>
    <recommendedName>
        <fullName evidence="4">Peptide methionine sulfoxide reductase MsrA</fullName>
        <shortName evidence="4">Protein-methionine-S-oxide reductase</shortName>
        <ecNumber evidence="4">1.8.4.11</ecNumber>
    </recommendedName>
    <alternativeName>
        <fullName evidence="4">Peptide-methionine (S)-S-oxide reductase</fullName>
        <shortName evidence="4">Peptide Met(O) reductase</shortName>
    </alternativeName>
</protein>
<dbReference type="Gene3D" id="3.30.1060.10">
    <property type="entry name" value="Peptide methionine sulphoxide reductase MsrA"/>
    <property type="match status" value="1"/>
</dbReference>
<dbReference type="SUPFAM" id="SSF55068">
    <property type="entry name" value="Peptide methionine sulfoxide reductase"/>
    <property type="match status" value="1"/>
</dbReference>
<sequence>MESVAIFAGGCFWCLEPVFSQLKGVKKVVSGYIGGHVVNPDYKQVCTGQTGHAEAIRILFDPAVINYEVLLEIFFLAHDATTLNRQGHDIGTQYRSAVFCQNMEQQEILNELLRQYAKDNTYGAPIVTEIVSGGEFYPAEDYHQGYYANNLDQPYCLAVAAPKVAKIRAKYAARIKSA</sequence>
<dbReference type="GO" id="GO:0008113">
    <property type="term" value="F:peptide-methionine (S)-S-oxide reductase activity"/>
    <property type="evidence" value="ECO:0007669"/>
    <property type="project" value="UniProtKB-UniRule"/>
</dbReference>
<proteinExistence type="inferred from homology"/>
<comment type="catalytic activity">
    <reaction evidence="2 4">
        <text>L-methionyl-[protein] + [thioredoxin]-disulfide + H2O = L-methionyl-(S)-S-oxide-[protein] + [thioredoxin]-dithiol</text>
        <dbReference type="Rhea" id="RHEA:14217"/>
        <dbReference type="Rhea" id="RHEA-COMP:10698"/>
        <dbReference type="Rhea" id="RHEA-COMP:10700"/>
        <dbReference type="Rhea" id="RHEA-COMP:12313"/>
        <dbReference type="Rhea" id="RHEA-COMP:12315"/>
        <dbReference type="ChEBI" id="CHEBI:15377"/>
        <dbReference type="ChEBI" id="CHEBI:16044"/>
        <dbReference type="ChEBI" id="CHEBI:29950"/>
        <dbReference type="ChEBI" id="CHEBI:44120"/>
        <dbReference type="ChEBI" id="CHEBI:50058"/>
        <dbReference type="EC" id="1.8.4.11"/>
    </reaction>
</comment>
<dbReference type="HAMAP" id="MF_01401">
    <property type="entry name" value="MsrA"/>
    <property type="match status" value="1"/>
</dbReference>
<name>A0A239AJC9_9PROT</name>
<dbReference type="PANTHER" id="PTHR43774">
    <property type="entry name" value="PEPTIDE METHIONINE SULFOXIDE REDUCTASE"/>
    <property type="match status" value="1"/>
</dbReference>
<dbReference type="EMBL" id="FZOA01000008">
    <property type="protein sequence ID" value="SNR95765.1"/>
    <property type="molecule type" value="Genomic_DNA"/>
</dbReference>
<keyword evidence="7" id="KW-1185">Reference proteome</keyword>
<evidence type="ECO:0000256" key="1">
    <source>
        <dbReference type="ARBA" id="ARBA00023002"/>
    </source>
</evidence>
<dbReference type="EC" id="1.8.4.11" evidence="4"/>
<dbReference type="NCBIfam" id="TIGR00401">
    <property type="entry name" value="msrA"/>
    <property type="match status" value="1"/>
</dbReference>
<evidence type="ECO:0000313" key="7">
    <source>
        <dbReference type="Proteomes" id="UP000198305"/>
    </source>
</evidence>
<dbReference type="InterPro" id="IPR036509">
    <property type="entry name" value="Met_Sox_Rdtase_MsrA_sf"/>
</dbReference>
<comment type="similarity">
    <text evidence="4">Belongs to the MsrA Met sulfoxide reductase family.</text>
</comment>
<accession>A0A239AJC9</accession>
<dbReference type="PANTHER" id="PTHR43774:SF1">
    <property type="entry name" value="PEPTIDE METHIONINE SULFOXIDE REDUCTASE MSRA 2"/>
    <property type="match status" value="1"/>
</dbReference>
<evidence type="ECO:0000256" key="4">
    <source>
        <dbReference type="HAMAP-Rule" id="MF_01401"/>
    </source>
</evidence>
<evidence type="ECO:0000256" key="3">
    <source>
        <dbReference type="ARBA" id="ARBA00048782"/>
    </source>
</evidence>
<reference evidence="7" key="1">
    <citation type="submission" date="2017-06" db="EMBL/GenBank/DDBJ databases">
        <authorList>
            <person name="Varghese N."/>
            <person name="Submissions S."/>
        </authorList>
    </citation>
    <scope>NUCLEOTIDE SEQUENCE [LARGE SCALE GENOMIC DNA]</scope>
    <source>
        <strain evidence="7">Ca-68</strain>
    </source>
</reference>
<dbReference type="RefSeq" id="WP_089376033.1">
    <property type="nucleotide sequence ID" value="NZ_FZOA01000008.1"/>
</dbReference>
<dbReference type="Proteomes" id="UP000198305">
    <property type="component" value="Unassembled WGS sequence"/>
</dbReference>
<evidence type="ECO:0000313" key="6">
    <source>
        <dbReference type="EMBL" id="SNR95765.1"/>
    </source>
</evidence>
<dbReference type="OrthoDB" id="4174719at2"/>